<reference evidence="1" key="1">
    <citation type="submission" date="2021-03" db="EMBL/GenBank/DDBJ databases">
        <title>Draft genome sequence of rust myrtle Austropuccinia psidii MF-1, a brazilian biotype.</title>
        <authorList>
            <person name="Quecine M.C."/>
            <person name="Pachon D.M.R."/>
            <person name="Bonatelli M.L."/>
            <person name="Correr F.H."/>
            <person name="Franceschini L.M."/>
            <person name="Leite T.F."/>
            <person name="Margarido G.R.A."/>
            <person name="Almeida C.A."/>
            <person name="Ferrarezi J.A."/>
            <person name="Labate C.A."/>
        </authorList>
    </citation>
    <scope>NUCLEOTIDE SEQUENCE</scope>
    <source>
        <strain evidence="1">MF-1</strain>
    </source>
</reference>
<accession>A0A9Q3HJF4</accession>
<gene>
    <name evidence="1" type="ORF">O181_046172</name>
</gene>
<evidence type="ECO:0000313" key="1">
    <source>
        <dbReference type="EMBL" id="MBW0506457.1"/>
    </source>
</evidence>
<protein>
    <submittedName>
        <fullName evidence="1">Uncharacterized protein</fullName>
    </submittedName>
</protein>
<proteinExistence type="predicted"/>
<name>A0A9Q3HJF4_9BASI</name>
<organism evidence="1 2">
    <name type="scientific">Austropuccinia psidii MF-1</name>
    <dbReference type="NCBI Taxonomy" id="1389203"/>
    <lineage>
        <taxon>Eukaryota</taxon>
        <taxon>Fungi</taxon>
        <taxon>Dikarya</taxon>
        <taxon>Basidiomycota</taxon>
        <taxon>Pucciniomycotina</taxon>
        <taxon>Pucciniomycetes</taxon>
        <taxon>Pucciniales</taxon>
        <taxon>Sphaerophragmiaceae</taxon>
        <taxon>Austropuccinia</taxon>
    </lineage>
</organism>
<dbReference type="EMBL" id="AVOT02019096">
    <property type="protein sequence ID" value="MBW0506457.1"/>
    <property type="molecule type" value="Genomic_DNA"/>
</dbReference>
<keyword evidence="2" id="KW-1185">Reference proteome</keyword>
<dbReference type="Proteomes" id="UP000765509">
    <property type="component" value="Unassembled WGS sequence"/>
</dbReference>
<sequence>MVNSIRENSYYDQDTIEETLVDYQEEKQWEIQDIQLEAFLPWDTTNKNLQKHTQDSQNFLVTPHGGMAYIHGTTTNITICVDDSQYPLIIDTGSHFSIIAKRNYTLIFQIWKTNSCLQNKRTSKVLEAK</sequence>
<dbReference type="AlphaFoldDB" id="A0A9Q3HJF4"/>
<comment type="caution">
    <text evidence="1">The sequence shown here is derived from an EMBL/GenBank/DDBJ whole genome shotgun (WGS) entry which is preliminary data.</text>
</comment>
<evidence type="ECO:0000313" key="2">
    <source>
        <dbReference type="Proteomes" id="UP000765509"/>
    </source>
</evidence>